<dbReference type="AlphaFoldDB" id="A0A699TDF9"/>
<comment type="caution">
    <text evidence="2">The sequence shown here is derived from an EMBL/GenBank/DDBJ whole genome shotgun (WGS) entry which is preliminary data.</text>
</comment>
<accession>A0A699TDF9</accession>
<sequence length="106" mass="11076">PRVNKHILLRGGCSDTGTSSLRSTGGGYKDDGSGGDGNAARAVHQAKRSPVEGGDSEVSGDGDEVSMARSLSTFAYGGRDMEVCGQIVILALVIRLSNIPWRLNSR</sequence>
<dbReference type="EMBL" id="BKCJ011232538">
    <property type="protein sequence ID" value="GFD07603.1"/>
    <property type="molecule type" value="Genomic_DNA"/>
</dbReference>
<protein>
    <submittedName>
        <fullName evidence="2">Uncharacterized protein</fullName>
    </submittedName>
</protein>
<feature type="region of interest" description="Disordered" evidence="1">
    <location>
        <begin position="1"/>
        <end position="64"/>
    </location>
</feature>
<feature type="non-terminal residue" evidence="2">
    <location>
        <position position="1"/>
    </location>
</feature>
<feature type="compositionally biased region" description="Acidic residues" evidence="1">
    <location>
        <begin position="54"/>
        <end position="64"/>
    </location>
</feature>
<gene>
    <name evidence="2" type="ORF">Tci_879572</name>
</gene>
<evidence type="ECO:0000256" key="1">
    <source>
        <dbReference type="SAM" id="MobiDB-lite"/>
    </source>
</evidence>
<proteinExistence type="predicted"/>
<reference evidence="2" key="1">
    <citation type="journal article" date="2019" name="Sci. Rep.">
        <title>Draft genome of Tanacetum cinerariifolium, the natural source of mosquito coil.</title>
        <authorList>
            <person name="Yamashiro T."/>
            <person name="Shiraishi A."/>
            <person name="Satake H."/>
            <person name="Nakayama K."/>
        </authorList>
    </citation>
    <scope>NUCLEOTIDE SEQUENCE</scope>
</reference>
<name>A0A699TDF9_TANCI</name>
<evidence type="ECO:0000313" key="2">
    <source>
        <dbReference type="EMBL" id="GFD07603.1"/>
    </source>
</evidence>
<organism evidence="2">
    <name type="scientific">Tanacetum cinerariifolium</name>
    <name type="common">Dalmatian daisy</name>
    <name type="synonym">Chrysanthemum cinerariifolium</name>
    <dbReference type="NCBI Taxonomy" id="118510"/>
    <lineage>
        <taxon>Eukaryota</taxon>
        <taxon>Viridiplantae</taxon>
        <taxon>Streptophyta</taxon>
        <taxon>Embryophyta</taxon>
        <taxon>Tracheophyta</taxon>
        <taxon>Spermatophyta</taxon>
        <taxon>Magnoliopsida</taxon>
        <taxon>eudicotyledons</taxon>
        <taxon>Gunneridae</taxon>
        <taxon>Pentapetalae</taxon>
        <taxon>asterids</taxon>
        <taxon>campanulids</taxon>
        <taxon>Asterales</taxon>
        <taxon>Asteraceae</taxon>
        <taxon>Asteroideae</taxon>
        <taxon>Anthemideae</taxon>
        <taxon>Anthemidinae</taxon>
        <taxon>Tanacetum</taxon>
    </lineage>
</organism>